<dbReference type="RefSeq" id="XP_026730189.1">
    <property type="nucleotide sequence ID" value="XM_026874388.1"/>
</dbReference>
<organism evidence="1 2">
    <name type="scientific">Trichoplusia ni</name>
    <name type="common">Cabbage looper</name>
    <dbReference type="NCBI Taxonomy" id="7111"/>
    <lineage>
        <taxon>Eukaryota</taxon>
        <taxon>Metazoa</taxon>
        <taxon>Ecdysozoa</taxon>
        <taxon>Arthropoda</taxon>
        <taxon>Hexapoda</taxon>
        <taxon>Insecta</taxon>
        <taxon>Pterygota</taxon>
        <taxon>Neoptera</taxon>
        <taxon>Endopterygota</taxon>
        <taxon>Lepidoptera</taxon>
        <taxon>Glossata</taxon>
        <taxon>Ditrysia</taxon>
        <taxon>Noctuoidea</taxon>
        <taxon>Noctuidae</taxon>
        <taxon>Plusiinae</taxon>
        <taxon>Trichoplusia</taxon>
    </lineage>
</organism>
<reference evidence="2" key="1">
    <citation type="submission" date="2025-08" db="UniProtKB">
        <authorList>
            <consortium name="RefSeq"/>
        </authorList>
    </citation>
    <scope>IDENTIFICATION</scope>
</reference>
<dbReference type="GO" id="GO:0008168">
    <property type="term" value="F:methyltransferase activity"/>
    <property type="evidence" value="ECO:0007669"/>
    <property type="project" value="TreeGrafter"/>
</dbReference>
<dbReference type="InterPro" id="IPR029063">
    <property type="entry name" value="SAM-dependent_MTases_sf"/>
</dbReference>
<dbReference type="GeneID" id="113495594"/>
<dbReference type="SUPFAM" id="SSF53335">
    <property type="entry name" value="S-adenosyl-L-methionine-dependent methyltransferases"/>
    <property type="match status" value="1"/>
</dbReference>
<dbReference type="OrthoDB" id="15794at2759"/>
<keyword evidence="1" id="KW-1185">Reference proteome</keyword>
<accession>A0A7E5VPG3</accession>
<evidence type="ECO:0000313" key="1">
    <source>
        <dbReference type="Proteomes" id="UP000322000"/>
    </source>
</evidence>
<dbReference type="KEGG" id="tnl:113495594"/>
<dbReference type="InParanoid" id="A0A7E5VPG3"/>
<proteinExistence type="predicted"/>
<evidence type="ECO:0000313" key="2">
    <source>
        <dbReference type="RefSeq" id="XP_026730189.1"/>
    </source>
</evidence>
<sequence>MEDDSVVTAKHSVLEIFSDLDASQLDSIEQWICSHSYKKDLEHFKALQNSEKMLIKIGNSIKKIVPFEAEMPSEVITPPMVGDQSDCNKVNTLHVDEFLYDEMEVNDLVKKGKLKRRYCRDCTSRNVQDLIYISHSMSRQALKYIFKVQLPKELEDKQILDVGSRLGAVLYGAYYFSNAGTIIGIEMNEECCDVQKRIIEQHSLDSNRIKVVHSDVMERSDLVANSDIIIINILEFFVDHEKHKEMWYFFKKHIKKGTYLICNRSMNDTLANLDIFEEFLNWLSICKPNQMENEIFFDVEDYSELYLYTVN</sequence>
<gene>
    <name evidence="2" type="primary">LOC113495594</name>
</gene>
<dbReference type="AlphaFoldDB" id="A0A7E5VPG3"/>
<dbReference type="Gene3D" id="3.40.50.150">
    <property type="entry name" value="Vaccinia Virus protein VP39"/>
    <property type="match status" value="1"/>
</dbReference>
<dbReference type="PANTHER" id="PTHR43675">
    <property type="entry name" value="ARSENITE METHYLTRANSFERASE"/>
    <property type="match status" value="1"/>
</dbReference>
<dbReference type="Proteomes" id="UP000322000">
    <property type="component" value="Chromosome 7"/>
</dbReference>
<dbReference type="PANTHER" id="PTHR43675:SF1">
    <property type="entry name" value="RIKEN CDNA 2700097O09 GENE"/>
    <property type="match status" value="1"/>
</dbReference>
<name>A0A7E5VPG3_TRINI</name>
<dbReference type="InterPro" id="IPR026669">
    <property type="entry name" value="Arsenite_MeTrfase-like"/>
</dbReference>
<protein>
    <submittedName>
        <fullName evidence="2">Uncharacterized protein LOC113495594</fullName>
    </submittedName>
</protein>